<dbReference type="Proteomes" id="UP000242414">
    <property type="component" value="Unassembled WGS sequence"/>
</dbReference>
<sequence>MSERVKDALIACLLPYIRNTRESQWYALSRTSLWKTVLSTTEEPDTRSLNEVLIRTVENYKRSISQ</sequence>
<dbReference type="AlphaFoldDB" id="A0A1X0QYJ9"/>
<reference evidence="1" key="1">
    <citation type="journal article" date="2016" name="Proc. Natl. Acad. Sci. U.S.A.">
        <title>Lipid metabolic changes in an early divergent fungus govern the establishment of a mutualistic symbiosis with endobacteria.</title>
        <authorList>
            <person name="Lastovetsky O.A."/>
            <person name="Gaspar M.L."/>
            <person name="Mondo S.J."/>
            <person name="LaButti K.M."/>
            <person name="Sandor L."/>
            <person name="Grigoriev I.V."/>
            <person name="Henry S.A."/>
            <person name="Pawlowska T.E."/>
        </authorList>
    </citation>
    <scope>NUCLEOTIDE SEQUENCE [LARGE SCALE GENOMIC DNA]</scope>
    <source>
        <strain evidence="1">ATCC 52814</strain>
    </source>
</reference>
<gene>
    <name evidence="1" type="ORF">BCV72DRAFT_306938</name>
</gene>
<evidence type="ECO:0000313" key="1">
    <source>
        <dbReference type="EMBL" id="ORE04824.1"/>
    </source>
</evidence>
<dbReference type="VEuPathDB" id="FungiDB:BCV72DRAFT_306938"/>
<dbReference type="EMBL" id="KV921960">
    <property type="protein sequence ID" value="ORE04824.1"/>
    <property type="molecule type" value="Genomic_DNA"/>
</dbReference>
<proteinExistence type="predicted"/>
<name>A0A1X0QYJ9_RHIZD</name>
<accession>A0A1X0QYJ9</accession>
<protein>
    <submittedName>
        <fullName evidence="1">Uncharacterized protein</fullName>
    </submittedName>
</protein>
<organism evidence="1">
    <name type="scientific">Rhizopus microsporus var. microsporus</name>
    <dbReference type="NCBI Taxonomy" id="86635"/>
    <lineage>
        <taxon>Eukaryota</taxon>
        <taxon>Fungi</taxon>
        <taxon>Fungi incertae sedis</taxon>
        <taxon>Mucoromycota</taxon>
        <taxon>Mucoromycotina</taxon>
        <taxon>Mucoromycetes</taxon>
        <taxon>Mucorales</taxon>
        <taxon>Mucorineae</taxon>
        <taxon>Rhizopodaceae</taxon>
        <taxon>Rhizopus</taxon>
    </lineage>
</organism>